<dbReference type="RefSeq" id="XP_013273686.1">
    <property type="nucleotide sequence ID" value="XM_013418232.1"/>
</dbReference>
<dbReference type="AlphaFoldDB" id="A0A0D2JBT1"/>
<feature type="compositionally biased region" description="Low complexity" evidence="1">
    <location>
        <begin position="624"/>
        <end position="635"/>
    </location>
</feature>
<dbReference type="Proteomes" id="UP000053617">
    <property type="component" value="Unassembled WGS sequence"/>
</dbReference>
<feature type="compositionally biased region" description="Basic residues" evidence="1">
    <location>
        <begin position="291"/>
        <end position="300"/>
    </location>
</feature>
<dbReference type="SMART" id="SM00717">
    <property type="entry name" value="SANT"/>
    <property type="match status" value="1"/>
</dbReference>
<organism evidence="3 4">
    <name type="scientific">Rhinocladiella mackenziei CBS 650.93</name>
    <dbReference type="NCBI Taxonomy" id="1442369"/>
    <lineage>
        <taxon>Eukaryota</taxon>
        <taxon>Fungi</taxon>
        <taxon>Dikarya</taxon>
        <taxon>Ascomycota</taxon>
        <taxon>Pezizomycotina</taxon>
        <taxon>Eurotiomycetes</taxon>
        <taxon>Chaetothyriomycetidae</taxon>
        <taxon>Chaetothyriales</taxon>
        <taxon>Herpotrichiellaceae</taxon>
        <taxon>Rhinocladiella</taxon>
    </lineage>
</organism>
<proteinExistence type="predicted"/>
<dbReference type="InterPro" id="IPR039467">
    <property type="entry name" value="TFIIIB_B''_Myb"/>
</dbReference>
<accession>A0A0D2JBT1</accession>
<dbReference type="PANTHER" id="PTHR22929:SF0">
    <property type="entry name" value="TRANSCRIPTION FACTOR TFIIIB COMPONENT B'' HOMOLOG"/>
    <property type="match status" value="1"/>
</dbReference>
<dbReference type="HOGENOM" id="CLU_399006_0_0_1"/>
<feature type="compositionally biased region" description="Basic and acidic residues" evidence="1">
    <location>
        <begin position="559"/>
        <end position="573"/>
    </location>
</feature>
<feature type="compositionally biased region" description="Polar residues" evidence="1">
    <location>
        <begin position="120"/>
        <end position="132"/>
    </location>
</feature>
<keyword evidence="4" id="KW-1185">Reference proteome</keyword>
<reference evidence="3 4" key="1">
    <citation type="submission" date="2015-01" db="EMBL/GenBank/DDBJ databases">
        <title>The Genome Sequence of Rhinocladiella mackenzie CBS 650.93.</title>
        <authorList>
            <consortium name="The Broad Institute Genomics Platform"/>
            <person name="Cuomo C."/>
            <person name="de Hoog S."/>
            <person name="Gorbushina A."/>
            <person name="Stielow B."/>
            <person name="Teixiera M."/>
            <person name="Abouelleil A."/>
            <person name="Chapman S.B."/>
            <person name="Priest M."/>
            <person name="Young S.K."/>
            <person name="Wortman J."/>
            <person name="Nusbaum C."/>
            <person name="Birren B."/>
        </authorList>
    </citation>
    <scope>NUCLEOTIDE SEQUENCE [LARGE SCALE GENOMIC DNA]</scope>
    <source>
        <strain evidence="3 4">CBS 650.93</strain>
    </source>
</reference>
<dbReference type="GO" id="GO:0070898">
    <property type="term" value="P:RNA polymerase III preinitiation complex assembly"/>
    <property type="evidence" value="ECO:0007669"/>
    <property type="project" value="TreeGrafter"/>
</dbReference>
<dbReference type="VEuPathDB" id="FungiDB:Z518_04526"/>
<feature type="compositionally biased region" description="Basic and acidic residues" evidence="1">
    <location>
        <begin position="661"/>
        <end position="678"/>
    </location>
</feature>
<feature type="compositionally biased region" description="Low complexity" evidence="1">
    <location>
        <begin position="139"/>
        <end position="152"/>
    </location>
</feature>
<feature type="region of interest" description="Disordered" evidence="1">
    <location>
        <begin position="256"/>
        <end position="340"/>
    </location>
</feature>
<dbReference type="GO" id="GO:0001156">
    <property type="term" value="F:TFIIIC-class transcription factor complex binding"/>
    <property type="evidence" value="ECO:0007669"/>
    <property type="project" value="TreeGrafter"/>
</dbReference>
<dbReference type="CDD" id="cd00167">
    <property type="entry name" value="SANT"/>
    <property type="match status" value="1"/>
</dbReference>
<evidence type="ECO:0000256" key="1">
    <source>
        <dbReference type="SAM" id="MobiDB-lite"/>
    </source>
</evidence>
<feature type="compositionally biased region" description="Basic and acidic residues" evidence="1">
    <location>
        <begin position="301"/>
        <end position="310"/>
    </location>
</feature>
<name>A0A0D2JBT1_9EURO</name>
<protein>
    <recommendedName>
        <fullName evidence="2">Myb-like domain-containing protein</fullName>
    </recommendedName>
</protein>
<dbReference type="GO" id="GO:0000126">
    <property type="term" value="C:transcription factor TFIIIB complex"/>
    <property type="evidence" value="ECO:0007669"/>
    <property type="project" value="TreeGrafter"/>
</dbReference>
<evidence type="ECO:0000313" key="3">
    <source>
        <dbReference type="EMBL" id="KIX06550.1"/>
    </source>
</evidence>
<feature type="compositionally biased region" description="Polar residues" evidence="1">
    <location>
        <begin position="68"/>
        <end position="79"/>
    </location>
</feature>
<dbReference type="EMBL" id="KN847477">
    <property type="protein sequence ID" value="KIX06550.1"/>
    <property type="molecule type" value="Genomic_DNA"/>
</dbReference>
<dbReference type="Pfam" id="PF15963">
    <property type="entry name" value="Myb_DNA-bind_7"/>
    <property type="match status" value="1"/>
</dbReference>
<dbReference type="InterPro" id="IPR001005">
    <property type="entry name" value="SANT/Myb"/>
</dbReference>
<feature type="region of interest" description="Disordered" evidence="1">
    <location>
        <begin position="559"/>
        <end position="678"/>
    </location>
</feature>
<evidence type="ECO:0000259" key="2">
    <source>
        <dbReference type="SMART" id="SM00717"/>
    </source>
</evidence>
<dbReference type="SUPFAM" id="SSF46689">
    <property type="entry name" value="Homeodomain-like"/>
    <property type="match status" value="1"/>
</dbReference>
<feature type="domain" description="Myb-like" evidence="2">
    <location>
        <begin position="469"/>
        <end position="517"/>
    </location>
</feature>
<feature type="compositionally biased region" description="Polar residues" evidence="1">
    <location>
        <begin position="175"/>
        <end position="186"/>
    </location>
</feature>
<gene>
    <name evidence="3" type="ORF">Z518_04526</name>
</gene>
<feature type="region of interest" description="Disordered" evidence="1">
    <location>
        <begin position="374"/>
        <end position="405"/>
    </location>
</feature>
<dbReference type="GeneID" id="25292597"/>
<dbReference type="PANTHER" id="PTHR22929">
    <property type="entry name" value="RNA POLYMERASE III TRANSCRIPTION INITIATION FACTOR B"/>
    <property type="match status" value="1"/>
</dbReference>
<evidence type="ECO:0000313" key="4">
    <source>
        <dbReference type="Proteomes" id="UP000053617"/>
    </source>
</evidence>
<feature type="region of interest" description="Disordered" evidence="1">
    <location>
        <begin position="1"/>
        <end position="79"/>
    </location>
</feature>
<dbReference type="STRING" id="1442369.A0A0D2JBT1"/>
<dbReference type="InterPro" id="IPR009057">
    <property type="entry name" value="Homeodomain-like_sf"/>
</dbReference>
<feature type="compositionally biased region" description="Basic and acidic residues" evidence="1">
    <location>
        <begin position="374"/>
        <end position="385"/>
    </location>
</feature>
<dbReference type="OrthoDB" id="272624at2759"/>
<sequence>MSTFSSVVRKPGQRIIPKTAPRRNIQRNNARHAAPPSLTPESQIASPIVEPVDDSSQNHDADAAETALESTEIPSTSQTVKSSLLLPTPLETVARTSSGVYTTGIPSVSVEVTVPSSTSQGASIIHNPSSNVNHDRPNTIPTVITSSSSSTIRRQRLTNEPTPAPSEDSTWETEIGTTATSQPSADSSKRRKITHAVPSLTQSRSHTTPPPSENTPLILRSSSRSRRSESRTSDALIQDATTQAAAVSELANSIESGARSLRPRSARPSASQATAIDNESEEVTERAQPKQLKKKQQRSRAIKDIARQVIEDAVGGSGSGGRRRSRFSTPENAEELEIDPEEVSMGDLVRDNKVGKKSETEKRMQENWADIKRRRKEEIERRREAGGQSRHGKQAKPIQPPAAEPVAAPVPRQIIVNGQIVVAAESREIDFGAGVEQAVIEDADGALEDDRIYKYVHQGTLGKHAGRRRGKQWDLEQTELFYKGLRMFGTDFSMIANLFPEWDRKQVKLKFIAEERANPARVQECVAAKESVDLEEYSKLANQEFEDPDKLQAELEAEERRLREEDRRRRANEGYEIDGADIALPSTEQDGDEVGNAADEVPVTGTGTVPSTQPASTRRERISALAEAVVAAAAAPRKNQTQQRKTKESAGRGRQAKKGRKPMEGVEERIGPIDEVSR</sequence>
<feature type="region of interest" description="Disordered" evidence="1">
    <location>
        <begin position="119"/>
        <end position="238"/>
    </location>
</feature>
<feature type="compositionally biased region" description="Low complexity" evidence="1">
    <location>
        <begin position="601"/>
        <end position="610"/>
    </location>
</feature>